<dbReference type="Gene3D" id="3.40.630.20">
    <property type="entry name" value="Peptidase C15, pyroglutamyl peptidase I-like"/>
    <property type="match status" value="1"/>
</dbReference>
<name>A0A9Q0LL67_ANAIG</name>
<gene>
    <name evidence="7" type="ORF">M0811_08011</name>
</gene>
<keyword evidence="6" id="KW-0732">Signal</keyword>
<dbReference type="OrthoDB" id="407146at2759"/>
<dbReference type="PANTHER" id="PTHR23402">
    <property type="entry name" value="PROTEASE FAMILY C15 PYROGLUTAMYL-PEPTIDASE I-RELATED"/>
    <property type="match status" value="1"/>
</dbReference>
<comment type="similarity">
    <text evidence="1">Belongs to the peptidase C15 family.</text>
</comment>
<evidence type="ECO:0000256" key="6">
    <source>
        <dbReference type="SAM" id="SignalP"/>
    </source>
</evidence>
<keyword evidence="5" id="KW-0788">Thiol protease</keyword>
<evidence type="ECO:0000256" key="1">
    <source>
        <dbReference type="ARBA" id="ARBA00006641"/>
    </source>
</evidence>
<dbReference type="OMA" id="LTGYNPW"/>
<organism evidence="7 8">
    <name type="scientific">Anaeramoeba ignava</name>
    <name type="common">Anaerobic marine amoeba</name>
    <dbReference type="NCBI Taxonomy" id="1746090"/>
    <lineage>
        <taxon>Eukaryota</taxon>
        <taxon>Metamonada</taxon>
        <taxon>Anaeramoebidae</taxon>
        <taxon>Anaeramoeba</taxon>
    </lineage>
</organism>
<dbReference type="PRINTS" id="PR00706">
    <property type="entry name" value="PYROGLUPTASE"/>
</dbReference>
<evidence type="ECO:0000256" key="4">
    <source>
        <dbReference type="ARBA" id="ARBA00022801"/>
    </source>
</evidence>
<evidence type="ECO:0008006" key="9">
    <source>
        <dbReference type="Google" id="ProtNLM"/>
    </source>
</evidence>
<dbReference type="InterPro" id="IPR036440">
    <property type="entry name" value="Peptidase_C15-like_sf"/>
</dbReference>
<dbReference type="GO" id="GO:0005829">
    <property type="term" value="C:cytosol"/>
    <property type="evidence" value="ECO:0007669"/>
    <property type="project" value="InterPro"/>
</dbReference>
<dbReference type="AlphaFoldDB" id="A0A9Q0LL67"/>
<dbReference type="GO" id="GO:0016920">
    <property type="term" value="F:pyroglutamyl-peptidase activity"/>
    <property type="evidence" value="ECO:0007669"/>
    <property type="project" value="InterPro"/>
</dbReference>
<feature type="signal peptide" evidence="6">
    <location>
        <begin position="1"/>
        <end position="20"/>
    </location>
</feature>
<dbReference type="EMBL" id="JAPDFW010000069">
    <property type="protein sequence ID" value="KAJ5074656.1"/>
    <property type="molecule type" value="Genomic_DNA"/>
</dbReference>
<feature type="chain" id="PRO_5040123739" description="Pyrrolidone-carboxylate peptidase" evidence="6">
    <location>
        <begin position="21"/>
        <end position="239"/>
    </location>
</feature>
<comment type="caution">
    <text evidence="7">The sequence shown here is derived from an EMBL/GenBank/DDBJ whole genome shotgun (WGS) entry which is preliminary data.</text>
</comment>
<dbReference type="Pfam" id="PF01470">
    <property type="entry name" value="Peptidase_C15"/>
    <property type="match status" value="1"/>
</dbReference>
<sequence>MKIIFLILLFLIFNSITVSGIKTFQVLITGFGPFLNYTTNPSELVSQNLSSTCKGFNIEGYEPFQVCYEGWVVDVNETGVQKVQKYLEQNGTKWDAIIHLGLDDPALELHIELIGANIKASASRSSFDPIVVGGPNIIPSSFNLRQFNIRDLSSLSKVFDQQNEIFSRDAGTYFCNEIYYRTLYVVHETPILIQNGFLPVLFIHLTDFLIFNLAQDIRMVTEISGYLIATSYLPYEPNF</sequence>
<evidence type="ECO:0000313" key="7">
    <source>
        <dbReference type="EMBL" id="KAJ5074656.1"/>
    </source>
</evidence>
<proteinExistence type="inferred from homology"/>
<dbReference type="InterPro" id="IPR000816">
    <property type="entry name" value="Peptidase_C15"/>
</dbReference>
<keyword evidence="3" id="KW-0645">Protease</keyword>
<reference evidence="7" key="1">
    <citation type="submission" date="2022-10" db="EMBL/GenBank/DDBJ databases">
        <title>Novel sulphate-reducing endosymbionts in the free-living metamonad Anaeramoeba.</title>
        <authorList>
            <person name="Jerlstrom-Hultqvist J."/>
            <person name="Cepicka I."/>
            <person name="Gallot-Lavallee L."/>
            <person name="Salas-Leiva D."/>
            <person name="Curtis B.A."/>
            <person name="Zahonova K."/>
            <person name="Pipaliya S."/>
            <person name="Dacks J."/>
            <person name="Roger A.J."/>
        </authorList>
    </citation>
    <scope>NUCLEOTIDE SEQUENCE</scope>
    <source>
        <strain evidence="7">BMAN</strain>
    </source>
</reference>
<dbReference type="InterPro" id="IPR016125">
    <property type="entry name" value="Peptidase_C15-like"/>
</dbReference>
<dbReference type="PANTHER" id="PTHR23402:SF1">
    <property type="entry name" value="PYROGLUTAMYL-PEPTIDASE I"/>
    <property type="match status" value="1"/>
</dbReference>
<evidence type="ECO:0000256" key="2">
    <source>
        <dbReference type="ARBA" id="ARBA00022490"/>
    </source>
</evidence>
<keyword evidence="2" id="KW-0963">Cytoplasm</keyword>
<evidence type="ECO:0000256" key="5">
    <source>
        <dbReference type="ARBA" id="ARBA00022807"/>
    </source>
</evidence>
<dbReference type="Proteomes" id="UP001149090">
    <property type="component" value="Unassembled WGS sequence"/>
</dbReference>
<dbReference type="SUPFAM" id="SSF53182">
    <property type="entry name" value="Pyrrolidone carboxyl peptidase (pyroglutamate aminopeptidase)"/>
    <property type="match status" value="1"/>
</dbReference>
<keyword evidence="4" id="KW-0378">Hydrolase</keyword>
<dbReference type="GO" id="GO:0006508">
    <property type="term" value="P:proteolysis"/>
    <property type="evidence" value="ECO:0007669"/>
    <property type="project" value="UniProtKB-KW"/>
</dbReference>
<keyword evidence="8" id="KW-1185">Reference proteome</keyword>
<accession>A0A9Q0LL67</accession>
<evidence type="ECO:0000256" key="3">
    <source>
        <dbReference type="ARBA" id="ARBA00022670"/>
    </source>
</evidence>
<evidence type="ECO:0000313" key="8">
    <source>
        <dbReference type="Proteomes" id="UP001149090"/>
    </source>
</evidence>
<protein>
    <recommendedName>
        <fullName evidence="9">Pyrrolidone-carboxylate peptidase</fullName>
    </recommendedName>
</protein>